<evidence type="ECO:0000256" key="1">
    <source>
        <dbReference type="SAM" id="Phobius"/>
    </source>
</evidence>
<keyword evidence="4" id="KW-1185">Reference proteome</keyword>
<keyword evidence="1" id="KW-1133">Transmembrane helix</keyword>
<dbReference type="EMBL" id="MCFG01000069">
    <property type="protein sequence ID" value="ORX83617.1"/>
    <property type="molecule type" value="Genomic_DNA"/>
</dbReference>
<keyword evidence="1" id="KW-0472">Membrane</keyword>
<evidence type="ECO:0000313" key="4">
    <source>
        <dbReference type="Proteomes" id="UP000193944"/>
    </source>
</evidence>
<comment type="caution">
    <text evidence="3">The sequence shown here is derived from an EMBL/GenBank/DDBJ whole genome shotgun (WGS) entry which is preliminary data.</text>
</comment>
<sequence length="489" mass="55615">MKLCSKLLLLINLLAVNSHFVKRSYKSNNIIEVYKQKVPTSLEEVAKDIVAVENGKSVTRLQRVEIEVEEESMFKIDKGKYLKTPLEDPFTLQVHCKSELDCADYPNRVQQAAQYVADTFEFYEVVNVNVTIFPFCDYIDRSMCQSIMGITYPPTFVPLKETVDSDVYLYPQALVKQLSIDQQIAYDETDFIIYLNSNYQPDEAHDNRALIAAHEILHGLGFFHQINPLSVYVSSFESYFTTDFAMPPLNYIEGDDFIKYDGWTPFSIFDKFIVETTNPDNYLHKKLEKFREHDVNIELNTHYTTNQEIHNFIGTFREMENDPECMAGGTEVANLFTTLHAVSFRTKDNVVIELQTFDGTYESASSISHINVPFDCKNSGSCLVGSHKPGVDYLMYFTVISKASTDTLIEAFKDYSPHPLIGPNIVKIMTTLGWNEKSEKKSSSNSNEDTKFSVANGSYNQNSAGSHITSPSCLIIILSFLFLCIARII</sequence>
<dbReference type="OrthoDB" id="73465at2759"/>
<protein>
    <recommendedName>
        <fullName evidence="5">Zincin</fullName>
    </recommendedName>
</protein>
<accession>A0A1Y1XD20</accession>
<organism evidence="3 4">
    <name type="scientific">Anaeromyces robustus</name>
    <dbReference type="NCBI Taxonomy" id="1754192"/>
    <lineage>
        <taxon>Eukaryota</taxon>
        <taxon>Fungi</taxon>
        <taxon>Fungi incertae sedis</taxon>
        <taxon>Chytridiomycota</taxon>
        <taxon>Chytridiomycota incertae sedis</taxon>
        <taxon>Neocallimastigomycetes</taxon>
        <taxon>Neocallimastigales</taxon>
        <taxon>Neocallimastigaceae</taxon>
        <taxon>Anaeromyces</taxon>
    </lineage>
</organism>
<name>A0A1Y1XD20_9FUNG</name>
<evidence type="ECO:0008006" key="5">
    <source>
        <dbReference type="Google" id="ProtNLM"/>
    </source>
</evidence>
<feature type="transmembrane region" description="Helical" evidence="1">
    <location>
        <begin position="468"/>
        <end position="488"/>
    </location>
</feature>
<dbReference type="SUPFAM" id="SSF55486">
    <property type="entry name" value="Metalloproteases ('zincins'), catalytic domain"/>
    <property type="match status" value="1"/>
</dbReference>
<feature type="chain" id="PRO_5012621125" description="Zincin" evidence="2">
    <location>
        <begin position="19"/>
        <end position="489"/>
    </location>
</feature>
<proteinExistence type="predicted"/>
<keyword evidence="2" id="KW-0732">Signal</keyword>
<evidence type="ECO:0000313" key="3">
    <source>
        <dbReference type="EMBL" id="ORX83617.1"/>
    </source>
</evidence>
<gene>
    <name evidence="3" type="ORF">BCR32DRAFT_266841</name>
</gene>
<reference evidence="3 4" key="1">
    <citation type="submission" date="2016-08" db="EMBL/GenBank/DDBJ databases">
        <title>A Parts List for Fungal Cellulosomes Revealed by Comparative Genomics.</title>
        <authorList>
            <consortium name="DOE Joint Genome Institute"/>
            <person name="Haitjema C.H."/>
            <person name="Gilmore S.P."/>
            <person name="Henske J.K."/>
            <person name="Solomon K.V."/>
            <person name="De Groot R."/>
            <person name="Kuo A."/>
            <person name="Mondo S.J."/>
            <person name="Salamov A.A."/>
            <person name="Labutti K."/>
            <person name="Zhao Z."/>
            <person name="Chiniquy J."/>
            <person name="Barry K."/>
            <person name="Brewer H.M."/>
            <person name="Purvine S.O."/>
            <person name="Wright A.T."/>
            <person name="Boxma B."/>
            <person name="Van Alen T."/>
            <person name="Hackstein J.H."/>
            <person name="Baker S.E."/>
            <person name="Grigoriev I.V."/>
            <person name="O'Malley M.A."/>
        </authorList>
    </citation>
    <scope>NUCLEOTIDE SEQUENCE [LARGE SCALE GENOMIC DNA]</scope>
    <source>
        <strain evidence="3 4">S4</strain>
    </source>
</reference>
<keyword evidence="1" id="KW-0812">Transmembrane</keyword>
<evidence type="ECO:0000256" key="2">
    <source>
        <dbReference type="SAM" id="SignalP"/>
    </source>
</evidence>
<dbReference type="Proteomes" id="UP000193944">
    <property type="component" value="Unassembled WGS sequence"/>
</dbReference>
<feature type="signal peptide" evidence="2">
    <location>
        <begin position="1"/>
        <end position="18"/>
    </location>
</feature>
<dbReference type="AlphaFoldDB" id="A0A1Y1XD20"/>
<reference evidence="3 4" key="2">
    <citation type="submission" date="2016-08" db="EMBL/GenBank/DDBJ databases">
        <title>Pervasive Adenine N6-methylation of Active Genes in Fungi.</title>
        <authorList>
            <consortium name="DOE Joint Genome Institute"/>
            <person name="Mondo S.J."/>
            <person name="Dannebaum R.O."/>
            <person name="Kuo R.C."/>
            <person name="Labutti K."/>
            <person name="Haridas S."/>
            <person name="Kuo A."/>
            <person name="Salamov A."/>
            <person name="Ahrendt S.R."/>
            <person name="Lipzen A."/>
            <person name="Sullivan W."/>
            <person name="Andreopoulos W.B."/>
            <person name="Clum A."/>
            <person name="Lindquist E."/>
            <person name="Daum C."/>
            <person name="Ramamoorthy G.K."/>
            <person name="Gryganskyi A."/>
            <person name="Culley D."/>
            <person name="Magnuson J.K."/>
            <person name="James T.Y."/>
            <person name="O'Malley M.A."/>
            <person name="Stajich J.E."/>
            <person name="Spatafora J.W."/>
            <person name="Visel A."/>
            <person name="Grigoriev I.V."/>
        </authorList>
    </citation>
    <scope>NUCLEOTIDE SEQUENCE [LARGE SCALE GENOMIC DNA]</scope>
    <source>
        <strain evidence="3 4">S4</strain>
    </source>
</reference>